<dbReference type="RefSeq" id="WP_158050833.1">
    <property type="nucleotide sequence ID" value="NZ_WBKB01000001.1"/>
</dbReference>
<gene>
    <name evidence="8" type="ORF">F8O05_00640</name>
</gene>
<keyword evidence="9" id="KW-1185">Reference proteome</keyword>
<feature type="signal peptide" evidence="5">
    <location>
        <begin position="1"/>
        <end position="32"/>
    </location>
</feature>
<evidence type="ECO:0000259" key="7">
    <source>
        <dbReference type="Pfam" id="PF08386"/>
    </source>
</evidence>
<dbReference type="SUPFAM" id="SSF53474">
    <property type="entry name" value="alpha/beta-Hydrolases"/>
    <property type="match status" value="1"/>
</dbReference>
<dbReference type="Pfam" id="PF08386">
    <property type="entry name" value="Abhydrolase_4"/>
    <property type="match status" value="1"/>
</dbReference>
<protein>
    <submittedName>
        <fullName evidence="8">Alpha/beta hydrolase</fullName>
    </submittedName>
</protein>
<feature type="region of interest" description="Disordered" evidence="4">
    <location>
        <begin position="37"/>
        <end position="58"/>
    </location>
</feature>
<dbReference type="PROSITE" id="PS51257">
    <property type="entry name" value="PROKAR_LIPOPROTEIN"/>
    <property type="match status" value="1"/>
</dbReference>
<dbReference type="InterPro" id="IPR029058">
    <property type="entry name" value="AB_hydrolase_fold"/>
</dbReference>
<evidence type="ECO:0000256" key="5">
    <source>
        <dbReference type="SAM" id="SignalP"/>
    </source>
</evidence>
<dbReference type="InterPro" id="IPR051601">
    <property type="entry name" value="Serine_prot/Carboxylest_S33"/>
</dbReference>
<evidence type="ECO:0000313" key="9">
    <source>
        <dbReference type="Proteomes" id="UP000433493"/>
    </source>
</evidence>
<dbReference type="Proteomes" id="UP000433493">
    <property type="component" value="Unassembled WGS sequence"/>
</dbReference>
<feature type="domain" description="Peptidase S33 tripeptidyl aminopeptidase-like C-terminal" evidence="7">
    <location>
        <begin position="455"/>
        <end position="547"/>
    </location>
</feature>
<dbReference type="GO" id="GO:0016787">
    <property type="term" value="F:hydrolase activity"/>
    <property type="evidence" value="ECO:0007669"/>
    <property type="project" value="UniProtKB-KW"/>
</dbReference>
<dbReference type="OrthoDB" id="3252468at2"/>
<dbReference type="InterPro" id="IPR000073">
    <property type="entry name" value="AB_hydrolase_1"/>
</dbReference>
<feature type="domain" description="AB hydrolase-1" evidence="6">
    <location>
        <begin position="132"/>
        <end position="316"/>
    </location>
</feature>
<name>A0A7J5BGS2_9MICO</name>
<evidence type="ECO:0000259" key="6">
    <source>
        <dbReference type="Pfam" id="PF00561"/>
    </source>
</evidence>
<dbReference type="Gene3D" id="3.40.50.1820">
    <property type="entry name" value="alpha/beta hydrolase"/>
    <property type="match status" value="1"/>
</dbReference>
<dbReference type="AlphaFoldDB" id="A0A7J5BGS2"/>
<evidence type="ECO:0000313" key="8">
    <source>
        <dbReference type="EMBL" id="KAB1644820.1"/>
    </source>
</evidence>
<feature type="compositionally biased region" description="Low complexity" evidence="4">
    <location>
        <begin position="38"/>
        <end position="48"/>
    </location>
</feature>
<comment type="caution">
    <text evidence="8">The sequence shown here is derived from an EMBL/GenBank/DDBJ whole genome shotgun (WGS) entry which is preliminary data.</text>
</comment>
<keyword evidence="3 8" id="KW-0378">Hydrolase</keyword>
<dbReference type="PANTHER" id="PTHR43248">
    <property type="entry name" value="2-SUCCINYL-6-HYDROXY-2,4-CYCLOHEXADIENE-1-CARBOXYLATE SYNTHASE"/>
    <property type="match status" value="1"/>
</dbReference>
<reference evidence="8 9" key="1">
    <citation type="submission" date="2019-09" db="EMBL/GenBank/DDBJ databases">
        <title>Phylogeny of genus Pseudoclavibacter and closely related genus.</title>
        <authorList>
            <person name="Li Y."/>
        </authorList>
    </citation>
    <scope>NUCLEOTIDE SEQUENCE [LARGE SCALE GENOMIC DNA]</scope>
    <source>
        <strain evidence="8 9">KCTC 13959</strain>
    </source>
</reference>
<dbReference type="Pfam" id="PF00561">
    <property type="entry name" value="Abhydrolase_1"/>
    <property type="match status" value="1"/>
</dbReference>
<evidence type="ECO:0000256" key="3">
    <source>
        <dbReference type="ARBA" id="ARBA00022801"/>
    </source>
</evidence>
<evidence type="ECO:0000256" key="1">
    <source>
        <dbReference type="ARBA" id="ARBA00010088"/>
    </source>
</evidence>
<keyword evidence="2 5" id="KW-0732">Signal</keyword>
<evidence type="ECO:0000256" key="4">
    <source>
        <dbReference type="SAM" id="MobiDB-lite"/>
    </source>
</evidence>
<dbReference type="InterPro" id="IPR013595">
    <property type="entry name" value="Pept_S33_TAP-like_C"/>
</dbReference>
<comment type="similarity">
    <text evidence="1">Belongs to the peptidase S33 family.</text>
</comment>
<dbReference type="EMBL" id="WBKB01000001">
    <property type="protein sequence ID" value="KAB1644820.1"/>
    <property type="molecule type" value="Genomic_DNA"/>
</dbReference>
<dbReference type="PANTHER" id="PTHR43248:SF29">
    <property type="entry name" value="TRIPEPTIDYL AMINOPEPTIDASE"/>
    <property type="match status" value="1"/>
</dbReference>
<evidence type="ECO:0000256" key="2">
    <source>
        <dbReference type="ARBA" id="ARBA00022729"/>
    </source>
</evidence>
<feature type="chain" id="PRO_5029647220" evidence="5">
    <location>
        <begin position="33"/>
        <end position="547"/>
    </location>
</feature>
<organism evidence="8 9">
    <name type="scientific">Gulosibacter chungangensis</name>
    <dbReference type="NCBI Taxonomy" id="979746"/>
    <lineage>
        <taxon>Bacteria</taxon>
        <taxon>Bacillati</taxon>
        <taxon>Actinomycetota</taxon>
        <taxon>Actinomycetes</taxon>
        <taxon>Micrococcales</taxon>
        <taxon>Microbacteriaceae</taxon>
        <taxon>Gulosibacter</taxon>
    </lineage>
</organism>
<sequence length="547" mass="59192">MTAHSRRKRGRLLAAGAMATVATMALSGCVMIQELTAPSDPSDSSISPNERGEAQGKGDLYGDLDAALVEYYEQSAEWGVCPADRAYPDEVECATVSAPMNWQDPEEHEPIELALVRLPATGQAQGSMFTNPGGPGGSGTDFVGLSGDYFFSADLRENFDIVGWDPRGVGYSSAVECRDDAGMDDFLYGVPENAADMTDEEAFEWWRQQAAQFGADCLENTGPLLEYVDTQSTVSDLDMLRAIVGDTSLTYFGLSYGTDIGAQYIDRFPDRVGRIVLDGATDPTVPMFDVVVDQQEKFADATLVYLEDCLTGADCPFNSGGGVDGVIDEIQAIMDEVDETLPVHTDGRIFTSGVIQTAISAALYSEDSWPYLTAAFEAWMQDQDPSVFFALSDSYYGRMPDGSYDSNMFEAFPAINCLDYPLVTDEGRIRDYNERLADVTLFGGELSELEMQVGDLTCENWPVKSRVESQEPVTGAGAAPVLVVATTNDPATPLKWAEAVAEQLESGVLVEFEGEGHIAYSQGDACIVSTVDDYFIDGTVPEYGLTC</sequence>
<accession>A0A7J5BGS2</accession>
<proteinExistence type="inferred from homology"/>